<feature type="region of interest" description="Disordered" evidence="1">
    <location>
        <begin position="1"/>
        <end position="37"/>
    </location>
</feature>
<feature type="compositionally biased region" description="Low complexity" evidence="1">
    <location>
        <begin position="519"/>
        <end position="539"/>
    </location>
</feature>
<accession>A0ABR4NGE5</accession>
<protein>
    <submittedName>
        <fullName evidence="2">Uncharacterized protein</fullName>
    </submittedName>
</protein>
<feature type="region of interest" description="Disordered" evidence="1">
    <location>
        <begin position="611"/>
        <end position="630"/>
    </location>
</feature>
<gene>
    <name evidence="2" type="ORF">HK105_201945</name>
</gene>
<organism evidence="2 3">
    <name type="scientific">Polyrhizophydium stewartii</name>
    <dbReference type="NCBI Taxonomy" id="2732419"/>
    <lineage>
        <taxon>Eukaryota</taxon>
        <taxon>Fungi</taxon>
        <taxon>Fungi incertae sedis</taxon>
        <taxon>Chytridiomycota</taxon>
        <taxon>Chytridiomycota incertae sedis</taxon>
        <taxon>Chytridiomycetes</taxon>
        <taxon>Rhizophydiales</taxon>
        <taxon>Rhizophydiales incertae sedis</taxon>
        <taxon>Polyrhizophydium</taxon>
    </lineage>
</organism>
<reference evidence="2 3" key="1">
    <citation type="submission" date="2023-09" db="EMBL/GenBank/DDBJ databases">
        <title>Pangenome analysis of Batrachochytrium dendrobatidis and related Chytrids.</title>
        <authorList>
            <person name="Yacoub M.N."/>
            <person name="Stajich J.E."/>
            <person name="James T.Y."/>
        </authorList>
    </citation>
    <scope>NUCLEOTIDE SEQUENCE [LARGE SCALE GENOMIC DNA]</scope>
    <source>
        <strain evidence="2 3">JEL0888</strain>
    </source>
</reference>
<evidence type="ECO:0000313" key="3">
    <source>
        <dbReference type="Proteomes" id="UP001527925"/>
    </source>
</evidence>
<feature type="region of interest" description="Disordered" evidence="1">
    <location>
        <begin position="892"/>
        <end position="911"/>
    </location>
</feature>
<keyword evidence="3" id="KW-1185">Reference proteome</keyword>
<sequence length="911" mass="93562">MSRPGASSSPFLPSGGGAAAASSSAARSGSRLSTSSSLFDLDLGGPSSLMGDGGGGGGFGFADDLLSSFGLSLDLGGDASPPSVALPASTFPPPPQRTPLSPSSNRLSVGRSSTPFDTRRTSGVKDASIALDFEKMLSSSETKKLTSTPERMRHIEVKGVSDIHLEAKDAVVKDDSLATMLHRTASPGPGSAAAKLEDDLELPLDGPSKTRKQETYWEFLRTTGPEDLGPKHFPPKPTPSTQLASPPSSPMPPVLSAAASSSSLSSSGTSPSARGSVSRLPSVRESASARDLDGDDDDLDGLLDRPGRKKEEMSFAEFLRTEPPPPPPAKKASASAGGAFRFFRSSSKQASQPTVEPRASGDRPSVDRLSVDKSAPPTPSSHTTSGGPPRSAVSSIQLLDAPRRPDSAPPANHGRRLSIKEVMLGLGALDQDFASVLGDVKDWSDFGFLSGIGETTTPATSTPEKPVASSSLLGPTPTLASPSLGRASSVSSAKSPASQPPALPKPEPVAEPPKPATPAKPASPAKPVEPAEAAPAIPKRLSSSGQSIKSELTKPAVPPRPSVPAKAAAEVPAAEKAVPAIPAVTTVAAAAVVAPVAAPVAAKRVQSAELAVQTDAPPARSSTATSPHLTLAQLLPPAPVIPPKPKTTEQGTQTIAVKEKPIVAAAPAAAPATAAAEVEHKADAVAAPAAEPAASEPAEAAEPAAEPLTIDTSAASDITDDLPTPTPRTISCPNCASRQEFVLAVHAERLADQAIDAAMREIQKKDASTQYNPPQGRDLRNHRLSRLSQLASEDDVVSVTTTAAREHPINMILVDENTRLQQEVAALRMALSTERSKSEHMKILKEAAEARFEQLARVAHRKLVAAMEDKRAAVSAAAAAARANASLTAMATKSAQSAGQSPLSTKRSSVA</sequence>
<feature type="compositionally biased region" description="Low complexity" evidence="1">
    <location>
        <begin position="254"/>
        <end position="278"/>
    </location>
</feature>
<dbReference type="Proteomes" id="UP001527925">
    <property type="component" value="Unassembled WGS sequence"/>
</dbReference>
<evidence type="ECO:0000256" key="1">
    <source>
        <dbReference type="SAM" id="MobiDB-lite"/>
    </source>
</evidence>
<feature type="region of interest" description="Disordered" evidence="1">
    <location>
        <begin position="181"/>
        <end position="417"/>
    </location>
</feature>
<feature type="compositionally biased region" description="Polar residues" evidence="1">
    <location>
        <begin position="541"/>
        <end position="550"/>
    </location>
</feature>
<feature type="compositionally biased region" description="Basic and acidic residues" evidence="1">
    <location>
        <begin position="302"/>
        <end position="313"/>
    </location>
</feature>
<feature type="compositionally biased region" description="Low complexity" evidence="1">
    <location>
        <begin position="684"/>
        <end position="707"/>
    </location>
</feature>
<proteinExistence type="predicted"/>
<name>A0ABR4NGE5_9FUNG</name>
<feature type="region of interest" description="Disordered" evidence="1">
    <location>
        <begin position="81"/>
        <end position="123"/>
    </location>
</feature>
<feature type="compositionally biased region" description="Low complexity" evidence="1">
    <location>
        <begin position="480"/>
        <end position="497"/>
    </location>
</feature>
<feature type="compositionally biased region" description="Low complexity" evidence="1">
    <location>
        <begin position="563"/>
        <end position="573"/>
    </location>
</feature>
<feature type="region of interest" description="Disordered" evidence="1">
    <location>
        <begin position="447"/>
        <end position="573"/>
    </location>
</feature>
<feature type="compositionally biased region" description="Polar residues" evidence="1">
    <location>
        <begin position="893"/>
        <end position="911"/>
    </location>
</feature>
<comment type="caution">
    <text evidence="2">The sequence shown here is derived from an EMBL/GenBank/DDBJ whole genome shotgun (WGS) entry which is preliminary data.</text>
</comment>
<evidence type="ECO:0000313" key="2">
    <source>
        <dbReference type="EMBL" id="KAL2918544.1"/>
    </source>
</evidence>
<dbReference type="EMBL" id="JADGIZ020000006">
    <property type="protein sequence ID" value="KAL2918544.1"/>
    <property type="molecule type" value="Genomic_DNA"/>
</dbReference>
<feature type="compositionally biased region" description="Polar residues" evidence="1">
    <location>
        <begin position="105"/>
        <end position="116"/>
    </location>
</feature>
<feature type="compositionally biased region" description="Polar residues" evidence="1">
    <location>
        <begin position="453"/>
        <end position="473"/>
    </location>
</feature>
<feature type="region of interest" description="Disordered" evidence="1">
    <location>
        <begin position="683"/>
        <end position="731"/>
    </location>
</feature>
<feature type="compositionally biased region" description="Basic and acidic residues" evidence="1">
    <location>
        <begin position="359"/>
        <end position="371"/>
    </location>
</feature>
<feature type="compositionally biased region" description="Low complexity" evidence="1">
    <location>
        <begin position="380"/>
        <end position="391"/>
    </location>
</feature>
<feature type="compositionally biased region" description="Pro residues" evidence="1">
    <location>
        <begin position="498"/>
        <end position="518"/>
    </location>
</feature>
<feature type="compositionally biased region" description="Low complexity" evidence="1">
    <location>
        <begin position="330"/>
        <end position="348"/>
    </location>
</feature>